<dbReference type="EMBL" id="JAGTJS010000032">
    <property type="protein sequence ID" value="KAH7231504.1"/>
    <property type="molecule type" value="Genomic_DNA"/>
</dbReference>
<gene>
    <name evidence="1" type="ORF">B0J15DRAFT_574829</name>
</gene>
<protein>
    <submittedName>
        <fullName evidence="1">Uncharacterized protein</fullName>
    </submittedName>
</protein>
<keyword evidence="2" id="KW-1185">Reference proteome</keyword>
<sequence>MQASNLSVVYFRLGVFYDVVIRCSRTRTSSRKSDTYSRGNGIYRKDDIHMEDAWFNESEVEYAAEEAWVVTGGIRAIAWNAEVMNSVVSWRAINTINPKSEMYPSVF</sequence>
<accession>A0A9P9G502</accession>
<name>A0A9P9G502_FUSSL</name>
<organism evidence="1 2">
    <name type="scientific">Fusarium solani</name>
    <name type="common">Filamentous fungus</name>
    <dbReference type="NCBI Taxonomy" id="169388"/>
    <lineage>
        <taxon>Eukaryota</taxon>
        <taxon>Fungi</taxon>
        <taxon>Dikarya</taxon>
        <taxon>Ascomycota</taxon>
        <taxon>Pezizomycotina</taxon>
        <taxon>Sordariomycetes</taxon>
        <taxon>Hypocreomycetidae</taxon>
        <taxon>Hypocreales</taxon>
        <taxon>Nectriaceae</taxon>
        <taxon>Fusarium</taxon>
        <taxon>Fusarium solani species complex</taxon>
    </lineage>
</organism>
<evidence type="ECO:0000313" key="2">
    <source>
        <dbReference type="Proteomes" id="UP000736672"/>
    </source>
</evidence>
<proteinExistence type="predicted"/>
<evidence type="ECO:0000313" key="1">
    <source>
        <dbReference type="EMBL" id="KAH7231504.1"/>
    </source>
</evidence>
<dbReference type="AlphaFoldDB" id="A0A9P9G502"/>
<comment type="caution">
    <text evidence="1">The sequence shown here is derived from an EMBL/GenBank/DDBJ whole genome shotgun (WGS) entry which is preliminary data.</text>
</comment>
<reference evidence="1" key="1">
    <citation type="journal article" date="2021" name="Nat. Commun.">
        <title>Genetic determinants of endophytism in the Arabidopsis root mycobiome.</title>
        <authorList>
            <person name="Mesny F."/>
            <person name="Miyauchi S."/>
            <person name="Thiergart T."/>
            <person name="Pickel B."/>
            <person name="Atanasova L."/>
            <person name="Karlsson M."/>
            <person name="Huettel B."/>
            <person name="Barry K.W."/>
            <person name="Haridas S."/>
            <person name="Chen C."/>
            <person name="Bauer D."/>
            <person name="Andreopoulos W."/>
            <person name="Pangilinan J."/>
            <person name="LaButti K."/>
            <person name="Riley R."/>
            <person name="Lipzen A."/>
            <person name="Clum A."/>
            <person name="Drula E."/>
            <person name="Henrissat B."/>
            <person name="Kohler A."/>
            <person name="Grigoriev I.V."/>
            <person name="Martin F.M."/>
            <person name="Hacquard S."/>
        </authorList>
    </citation>
    <scope>NUCLEOTIDE SEQUENCE</scope>
    <source>
        <strain evidence="1">FSSC 5 MPI-SDFR-AT-0091</strain>
    </source>
</reference>
<dbReference type="Proteomes" id="UP000736672">
    <property type="component" value="Unassembled WGS sequence"/>
</dbReference>